<evidence type="ECO:0000313" key="1">
    <source>
        <dbReference type="EMBL" id="SOC35409.1"/>
    </source>
</evidence>
<name>A0A285U0P5_9BACL</name>
<organism evidence="1 2">
    <name type="scientific">Ureibacillus acetophenoni</name>
    <dbReference type="NCBI Taxonomy" id="614649"/>
    <lineage>
        <taxon>Bacteria</taxon>
        <taxon>Bacillati</taxon>
        <taxon>Bacillota</taxon>
        <taxon>Bacilli</taxon>
        <taxon>Bacillales</taxon>
        <taxon>Caryophanaceae</taxon>
        <taxon>Ureibacillus</taxon>
    </lineage>
</organism>
<dbReference type="AlphaFoldDB" id="A0A285U0P5"/>
<reference evidence="2" key="1">
    <citation type="submission" date="2017-08" db="EMBL/GenBank/DDBJ databases">
        <authorList>
            <person name="Varghese N."/>
            <person name="Submissions S."/>
        </authorList>
    </citation>
    <scope>NUCLEOTIDE SEQUENCE [LARGE SCALE GENOMIC DNA]</scope>
    <source>
        <strain evidence="2">JC23</strain>
    </source>
</reference>
<dbReference type="EMBL" id="OBQC01000001">
    <property type="protein sequence ID" value="SOC35409.1"/>
    <property type="molecule type" value="Genomic_DNA"/>
</dbReference>
<proteinExistence type="predicted"/>
<gene>
    <name evidence="1" type="ORF">SAMN05877842_101413</name>
</gene>
<accession>A0A285U0P5</accession>
<evidence type="ECO:0000313" key="2">
    <source>
        <dbReference type="Proteomes" id="UP000219252"/>
    </source>
</evidence>
<sequence length="71" mass="8293">MHEYRLKMPTGDIVEFKSSYFLDTVPPVIDTEGLYLVYFTDAQVAINFSLIDEIEIDGEIYEIEFTSRSYN</sequence>
<dbReference type="Proteomes" id="UP000219252">
    <property type="component" value="Unassembled WGS sequence"/>
</dbReference>
<dbReference type="RefSeq" id="WP_097147951.1">
    <property type="nucleotide sequence ID" value="NZ_OBQC01000001.1"/>
</dbReference>
<keyword evidence="2" id="KW-1185">Reference proteome</keyword>
<protein>
    <submittedName>
        <fullName evidence="1">Uncharacterized protein</fullName>
    </submittedName>
</protein>